<dbReference type="Proteomes" id="UP000236333">
    <property type="component" value="Unassembled WGS sequence"/>
</dbReference>
<name>A0A2J8A6T2_9CHLO</name>
<dbReference type="OrthoDB" id="528172at2759"/>
<sequence>MSFRKSVTHKAGRVWDNSEKKDLYTGWRRMKFEQEGVGQEVDHIVECQLWEYMWENAFDGRMTTRGRLAPVVALWNDVDNLNVTSERLNQSKGDAFEVWKDGREDSLWSALVRYNVPGNHRAKICVAFEEAAGWLADELGELADEKECELYGNMASELEWWCDRTGN</sequence>
<gene>
    <name evidence="1" type="ORF">TSOC_005241</name>
</gene>
<comment type="caution">
    <text evidence="1">The sequence shown here is derived from an EMBL/GenBank/DDBJ whole genome shotgun (WGS) entry which is preliminary data.</text>
</comment>
<proteinExistence type="predicted"/>
<accession>A0A2J8A6T2</accession>
<protein>
    <submittedName>
        <fullName evidence="1">Uncharacterized protein</fullName>
    </submittedName>
</protein>
<dbReference type="AlphaFoldDB" id="A0A2J8A6T2"/>
<organism evidence="1 2">
    <name type="scientific">Tetrabaena socialis</name>
    <dbReference type="NCBI Taxonomy" id="47790"/>
    <lineage>
        <taxon>Eukaryota</taxon>
        <taxon>Viridiplantae</taxon>
        <taxon>Chlorophyta</taxon>
        <taxon>core chlorophytes</taxon>
        <taxon>Chlorophyceae</taxon>
        <taxon>CS clade</taxon>
        <taxon>Chlamydomonadales</taxon>
        <taxon>Tetrabaenaceae</taxon>
        <taxon>Tetrabaena</taxon>
    </lineage>
</organism>
<dbReference type="EMBL" id="PGGS01000138">
    <property type="protein sequence ID" value="PNH08242.1"/>
    <property type="molecule type" value="Genomic_DNA"/>
</dbReference>
<evidence type="ECO:0000313" key="2">
    <source>
        <dbReference type="Proteomes" id="UP000236333"/>
    </source>
</evidence>
<keyword evidence="2" id="KW-1185">Reference proteome</keyword>
<reference evidence="1 2" key="1">
    <citation type="journal article" date="2017" name="Mol. Biol. Evol.">
        <title>The 4-celled Tetrabaena socialis nuclear genome reveals the essential components for genetic control of cell number at the origin of multicellularity in the volvocine lineage.</title>
        <authorList>
            <person name="Featherston J."/>
            <person name="Arakaki Y."/>
            <person name="Hanschen E.R."/>
            <person name="Ferris P.J."/>
            <person name="Michod R.E."/>
            <person name="Olson B.J.S.C."/>
            <person name="Nozaki H."/>
            <person name="Durand P.M."/>
        </authorList>
    </citation>
    <scope>NUCLEOTIDE SEQUENCE [LARGE SCALE GENOMIC DNA]</scope>
    <source>
        <strain evidence="1 2">NIES-571</strain>
    </source>
</reference>
<evidence type="ECO:0000313" key="1">
    <source>
        <dbReference type="EMBL" id="PNH08242.1"/>
    </source>
</evidence>